<dbReference type="InterPro" id="IPR018764">
    <property type="entry name" value="RskA_C"/>
</dbReference>
<evidence type="ECO:0000256" key="4">
    <source>
        <dbReference type="ARBA" id="ARBA00022989"/>
    </source>
</evidence>
<dbReference type="Pfam" id="PF10099">
    <property type="entry name" value="RskA_C"/>
    <property type="match status" value="1"/>
</dbReference>
<keyword evidence="4 10" id="KW-1133">Transmembrane helix</keyword>
<evidence type="ECO:0000256" key="8">
    <source>
        <dbReference type="ARBA" id="ARBA00029829"/>
    </source>
</evidence>
<evidence type="ECO:0000256" key="2">
    <source>
        <dbReference type="ARBA" id="ARBA00022475"/>
    </source>
</evidence>
<organism evidence="13 14">
    <name type="scientific">Nocardia vulneris</name>
    <dbReference type="NCBI Taxonomy" id="1141657"/>
    <lineage>
        <taxon>Bacteria</taxon>
        <taxon>Bacillati</taxon>
        <taxon>Actinomycetota</taxon>
        <taxon>Actinomycetes</taxon>
        <taxon>Mycobacteriales</taxon>
        <taxon>Nocardiaceae</taxon>
        <taxon>Nocardia</taxon>
    </lineage>
</organism>
<feature type="domain" description="Anti-sigma K factor RskA C-terminal" evidence="11">
    <location>
        <begin position="98"/>
        <end position="227"/>
    </location>
</feature>
<evidence type="ECO:0000256" key="3">
    <source>
        <dbReference type="ARBA" id="ARBA00022692"/>
    </source>
</evidence>
<proteinExistence type="predicted"/>
<dbReference type="InterPro" id="IPR041916">
    <property type="entry name" value="Anti_sigma_zinc_sf"/>
</dbReference>
<reference evidence="13 14" key="1">
    <citation type="journal article" date="2014" name="Int. J. Syst. Evol. Microbiol.">
        <title>Nocardia vulneris sp. nov., isolated from wounds of human patients in North America.</title>
        <authorList>
            <person name="Lasker B.A."/>
            <person name="Bell M."/>
            <person name="Klenk H.P."/>
            <person name="Sproer C."/>
            <person name="Schumann C."/>
            <person name="Schumann P."/>
            <person name="Brown J.M."/>
        </authorList>
    </citation>
    <scope>NUCLEOTIDE SEQUENCE [LARGE SCALE GENOMIC DNA]</scope>
    <source>
        <strain evidence="13 14">W9851</strain>
    </source>
</reference>
<comment type="subcellular location">
    <subcellularLocation>
        <location evidence="1">Cell membrane</location>
        <topology evidence="1">Single-pass membrane protein</topology>
    </subcellularLocation>
</comment>
<evidence type="ECO:0000256" key="6">
    <source>
        <dbReference type="ARBA" id="ARBA00023136"/>
    </source>
</evidence>
<name>A0ABR4ZA85_9NOCA</name>
<keyword evidence="7" id="KW-0804">Transcription</keyword>
<evidence type="ECO:0000313" key="14">
    <source>
        <dbReference type="Proteomes" id="UP000031364"/>
    </source>
</evidence>
<keyword evidence="2" id="KW-1003">Cell membrane</keyword>
<dbReference type="InterPro" id="IPR053877">
    <property type="entry name" value="RskA_N"/>
</dbReference>
<dbReference type="EMBL" id="JNFP01000034">
    <property type="protein sequence ID" value="KIA62238.1"/>
    <property type="molecule type" value="Genomic_DNA"/>
</dbReference>
<keyword evidence="5" id="KW-0805">Transcription regulation</keyword>
<evidence type="ECO:0000313" key="13">
    <source>
        <dbReference type="EMBL" id="KIA62238.1"/>
    </source>
</evidence>
<feature type="domain" description="Anti-sigma-K factor RskA N-terminal" evidence="12">
    <location>
        <begin position="11"/>
        <end position="58"/>
    </location>
</feature>
<evidence type="ECO:0000256" key="7">
    <source>
        <dbReference type="ARBA" id="ARBA00023163"/>
    </source>
</evidence>
<evidence type="ECO:0000256" key="1">
    <source>
        <dbReference type="ARBA" id="ARBA00004162"/>
    </source>
</evidence>
<keyword evidence="14" id="KW-1185">Reference proteome</keyword>
<dbReference type="RefSeq" id="WP_043675701.1">
    <property type="nucleotide sequence ID" value="NZ_BDCI01000050.1"/>
</dbReference>
<dbReference type="Proteomes" id="UP000031364">
    <property type="component" value="Unassembled WGS sequence"/>
</dbReference>
<dbReference type="InterPro" id="IPR051474">
    <property type="entry name" value="Anti-sigma-K/W_factor"/>
</dbReference>
<protein>
    <recommendedName>
        <fullName evidence="9">Regulator of SigK</fullName>
    </recommendedName>
    <alternativeName>
        <fullName evidence="8">Sigma-K anti-sigma factor RskA</fullName>
    </alternativeName>
</protein>
<evidence type="ECO:0000259" key="11">
    <source>
        <dbReference type="Pfam" id="PF10099"/>
    </source>
</evidence>
<dbReference type="Pfam" id="PF22618">
    <property type="entry name" value="RskA_N"/>
    <property type="match status" value="1"/>
</dbReference>
<feature type="transmembrane region" description="Helical" evidence="10">
    <location>
        <begin position="97"/>
        <end position="115"/>
    </location>
</feature>
<dbReference type="Gene3D" id="1.10.10.1320">
    <property type="entry name" value="Anti-sigma factor, zinc-finger domain"/>
    <property type="match status" value="1"/>
</dbReference>
<evidence type="ECO:0000259" key="12">
    <source>
        <dbReference type="Pfam" id="PF22618"/>
    </source>
</evidence>
<dbReference type="PANTHER" id="PTHR37461:SF1">
    <property type="entry name" value="ANTI-SIGMA-K FACTOR RSKA"/>
    <property type="match status" value="1"/>
</dbReference>
<evidence type="ECO:0000256" key="10">
    <source>
        <dbReference type="SAM" id="Phobius"/>
    </source>
</evidence>
<keyword evidence="6 10" id="KW-0472">Membrane</keyword>
<keyword evidence="3 10" id="KW-0812">Transmembrane</keyword>
<evidence type="ECO:0000256" key="5">
    <source>
        <dbReference type="ARBA" id="ARBA00023015"/>
    </source>
</evidence>
<comment type="caution">
    <text evidence="13">The sequence shown here is derived from an EMBL/GenBank/DDBJ whole genome shotgun (WGS) entry which is preliminary data.</text>
</comment>
<gene>
    <name evidence="13" type="ORF">FG87_26125</name>
</gene>
<evidence type="ECO:0000256" key="9">
    <source>
        <dbReference type="ARBA" id="ARBA00030803"/>
    </source>
</evidence>
<sequence>MNDTERSGRDLLDLAYPYAMDAVAELERRTIEHRLRDADPAVAAAFATIVSGVRETLAALTVLDATAPPPTLEATLLRALDTSAGAPAARGIGRLRWVAAAAAVVVAIGAGAVVYRHSTQPPSGITAQVVLAQPDVLTRSAPVAGGGRLVVSTSAGIGAATASFEDVPAPAPGRAYQMWLVATDGATRSVGVMTELPSGPAVVTRFAAVDVLAVTDEPATGSPKPTGDAIAKIGLA</sequence>
<dbReference type="PANTHER" id="PTHR37461">
    <property type="entry name" value="ANTI-SIGMA-K FACTOR RSKA"/>
    <property type="match status" value="1"/>
</dbReference>
<accession>A0ABR4ZA85</accession>